<accession>A0A346NM84</accession>
<dbReference type="AlphaFoldDB" id="A0A346NM84"/>
<gene>
    <name evidence="2" type="ORF">D0Y50_09810</name>
</gene>
<evidence type="ECO:0000313" key="2">
    <source>
        <dbReference type="EMBL" id="AXR06641.1"/>
    </source>
</evidence>
<protein>
    <submittedName>
        <fullName evidence="2">Stress protein</fullName>
    </submittedName>
</protein>
<proteinExistence type="predicted"/>
<dbReference type="KEGG" id="salm:D0Y50_09810"/>
<dbReference type="PANTHER" id="PTHR40076">
    <property type="entry name" value="MEMBRANE PROTEIN-RELATED"/>
    <property type="match status" value="1"/>
</dbReference>
<organism evidence="2 3">
    <name type="scientific">Salinimonas sediminis</name>
    <dbReference type="NCBI Taxonomy" id="2303538"/>
    <lineage>
        <taxon>Bacteria</taxon>
        <taxon>Pseudomonadati</taxon>
        <taxon>Pseudomonadota</taxon>
        <taxon>Gammaproteobacteria</taxon>
        <taxon>Alteromonadales</taxon>
        <taxon>Alteromonadaceae</taxon>
        <taxon>Alteromonas/Salinimonas group</taxon>
        <taxon>Salinimonas</taxon>
    </lineage>
</organism>
<dbReference type="InterPro" id="IPR010380">
    <property type="entry name" value="DUF975"/>
</dbReference>
<keyword evidence="3" id="KW-1185">Reference proteome</keyword>
<keyword evidence="1" id="KW-1133">Transmembrane helix</keyword>
<keyword evidence="1" id="KW-0472">Membrane</keyword>
<feature type="transmembrane region" description="Helical" evidence="1">
    <location>
        <begin position="110"/>
        <end position="131"/>
    </location>
</feature>
<dbReference type="PANTHER" id="PTHR40076:SF1">
    <property type="entry name" value="MEMBRANE PROTEIN"/>
    <property type="match status" value="1"/>
</dbReference>
<reference evidence="2 3" key="1">
    <citation type="submission" date="2018-08" db="EMBL/GenBank/DDBJ databases">
        <title>Salinimonas sediminis sp. nov., a piezophilic bacterium isolated from a deep-sea sediment sample from the New Britain Trench.</title>
        <authorList>
            <person name="Cao J."/>
        </authorList>
    </citation>
    <scope>NUCLEOTIDE SEQUENCE [LARGE SCALE GENOMIC DNA]</scope>
    <source>
        <strain evidence="2 3">N102</strain>
    </source>
</reference>
<feature type="transmembrane region" description="Helical" evidence="1">
    <location>
        <begin position="79"/>
        <end position="98"/>
    </location>
</feature>
<keyword evidence="1" id="KW-0812">Transmembrane</keyword>
<dbReference type="OrthoDB" id="5915045at2"/>
<sequence>MSSTNQPPQGDKLAQTLAGDYTFSVRQILLRANNITKEHYRTLLAGCGVIVLISAVLVALLVSRFSIEELKQLSQSHQAIIDVIVIFLMAPITTGLTLQASALAAQQPTAFNHLFAYLPQVLPLALAQLFISILVQLGLYFLIIPGLYVFMASIFTLPLVAQNKLPISGALLLSCKVVNRYIAGFIGLFGVFVLLFLLCLFTLGLALLWVMPLYYATVGLLFNDLFGSGPVEISSNTNNKESTFDA</sequence>
<dbReference type="Proteomes" id="UP000262073">
    <property type="component" value="Chromosome"/>
</dbReference>
<feature type="transmembrane region" description="Helical" evidence="1">
    <location>
        <begin position="181"/>
        <end position="211"/>
    </location>
</feature>
<dbReference type="EMBL" id="CP031769">
    <property type="protein sequence ID" value="AXR06641.1"/>
    <property type="molecule type" value="Genomic_DNA"/>
</dbReference>
<feature type="transmembrane region" description="Helical" evidence="1">
    <location>
        <begin position="137"/>
        <end position="160"/>
    </location>
</feature>
<name>A0A346NM84_9ALTE</name>
<evidence type="ECO:0000256" key="1">
    <source>
        <dbReference type="SAM" id="Phobius"/>
    </source>
</evidence>
<evidence type="ECO:0000313" key="3">
    <source>
        <dbReference type="Proteomes" id="UP000262073"/>
    </source>
</evidence>
<feature type="transmembrane region" description="Helical" evidence="1">
    <location>
        <begin position="43"/>
        <end position="67"/>
    </location>
</feature>
<dbReference type="RefSeq" id="WP_108568087.1">
    <property type="nucleotide sequence ID" value="NZ_CP031769.1"/>
</dbReference>